<dbReference type="RefSeq" id="WP_348740121.1">
    <property type="nucleotide sequence ID" value="NZ_CAXJRC010000045.1"/>
</dbReference>
<accession>A0ABM9PRU9</accession>
<keyword evidence="2" id="KW-0677">Repeat</keyword>
<dbReference type="Gene3D" id="3.80.10.10">
    <property type="entry name" value="Ribonuclease Inhibitor"/>
    <property type="match status" value="1"/>
</dbReference>
<dbReference type="Proteomes" id="UP001497602">
    <property type="component" value="Unassembled WGS sequence"/>
</dbReference>
<name>A0ABM9PRU9_9FLAO</name>
<sequence length="301" mass="34232">MKLVSTFCAYALFITFNSFSQETIIIPDIGLEEALIDLDIDSNGLNGNILVSDAKYVVNLNINNPLENKLLPNVNSKIKDLTGIEYFTNLKRLDCYGNEITKIDLSKNTEITFLNCSDNKIVELDLSNNNKLISVSCDTNKLVSLTLGKQPDLVDLFCNSNLLESLNIENCNSLENFDASGNKINTIVINQEAYNKSSEGWYKDEKTVYKTNLEAPIIATKNVISDEVSIAEPIKKIEKPVEKTYDEAFKKLIVAEYEKRVLEEAYLRLKKEEVQRKYNLSDEKITKWIDKYSKLPKVTKQ</sequence>
<evidence type="ECO:0000256" key="2">
    <source>
        <dbReference type="ARBA" id="ARBA00022737"/>
    </source>
</evidence>
<proteinExistence type="predicted"/>
<dbReference type="EMBL" id="CAXJRC010000045">
    <property type="protein sequence ID" value="CAL2108519.1"/>
    <property type="molecule type" value="Genomic_DNA"/>
</dbReference>
<evidence type="ECO:0008006" key="5">
    <source>
        <dbReference type="Google" id="ProtNLM"/>
    </source>
</evidence>
<protein>
    <recommendedName>
        <fullName evidence="5">Leucine-rich repeat domain-containing protein</fullName>
    </recommendedName>
</protein>
<dbReference type="InterPro" id="IPR052574">
    <property type="entry name" value="CDIRP"/>
</dbReference>
<dbReference type="InterPro" id="IPR032675">
    <property type="entry name" value="LRR_dom_sf"/>
</dbReference>
<evidence type="ECO:0000313" key="4">
    <source>
        <dbReference type="Proteomes" id="UP001497602"/>
    </source>
</evidence>
<dbReference type="SUPFAM" id="SSF52058">
    <property type="entry name" value="L domain-like"/>
    <property type="match status" value="1"/>
</dbReference>
<dbReference type="PANTHER" id="PTHR47566:SF1">
    <property type="entry name" value="PROTEIN NUD1"/>
    <property type="match status" value="1"/>
</dbReference>
<evidence type="ECO:0000256" key="1">
    <source>
        <dbReference type="ARBA" id="ARBA00022614"/>
    </source>
</evidence>
<dbReference type="PANTHER" id="PTHR47566">
    <property type="match status" value="1"/>
</dbReference>
<keyword evidence="1" id="KW-0433">Leucine-rich repeat</keyword>
<gene>
    <name evidence="3" type="ORF">T190115A13A_80094</name>
</gene>
<reference evidence="3 4" key="1">
    <citation type="submission" date="2024-05" db="EMBL/GenBank/DDBJ databases">
        <authorList>
            <person name="Duchaud E."/>
        </authorList>
    </citation>
    <scope>NUCLEOTIDE SEQUENCE [LARGE SCALE GENOMIC DNA]</scope>
    <source>
        <strain evidence="3">Ena-SAMPLE-TAB-13-05-2024-13:56:06:370-140305</strain>
    </source>
</reference>
<organism evidence="3 4">
    <name type="scientific">Tenacibaculum vairaonense</name>
    <dbReference type="NCBI Taxonomy" id="3137860"/>
    <lineage>
        <taxon>Bacteria</taxon>
        <taxon>Pseudomonadati</taxon>
        <taxon>Bacteroidota</taxon>
        <taxon>Flavobacteriia</taxon>
        <taxon>Flavobacteriales</taxon>
        <taxon>Flavobacteriaceae</taxon>
        <taxon>Tenacibaculum</taxon>
    </lineage>
</organism>
<evidence type="ECO:0000313" key="3">
    <source>
        <dbReference type="EMBL" id="CAL2108519.1"/>
    </source>
</evidence>
<keyword evidence="4" id="KW-1185">Reference proteome</keyword>
<comment type="caution">
    <text evidence="3">The sequence shown here is derived from an EMBL/GenBank/DDBJ whole genome shotgun (WGS) entry which is preliminary data.</text>
</comment>